<dbReference type="PANTHER" id="PTHR46929:SF3">
    <property type="entry name" value="MYB_SANT-LIKE DOMAIN-CONTAINING PROTEIN"/>
    <property type="match status" value="1"/>
</dbReference>
<evidence type="ECO:0000259" key="2">
    <source>
        <dbReference type="Pfam" id="PF12776"/>
    </source>
</evidence>
<accession>A0A0C9V0F8</accession>
<feature type="compositionally biased region" description="Polar residues" evidence="1">
    <location>
        <begin position="201"/>
        <end position="213"/>
    </location>
</feature>
<dbReference type="AlphaFoldDB" id="A0A0C9V0F8"/>
<feature type="compositionally biased region" description="Low complexity" evidence="1">
    <location>
        <begin position="189"/>
        <end position="200"/>
    </location>
</feature>
<name>A0A0C9V0F8_SPHS4</name>
<dbReference type="EMBL" id="KN837247">
    <property type="protein sequence ID" value="KIJ31116.1"/>
    <property type="molecule type" value="Genomic_DNA"/>
</dbReference>
<sequence>MLTDETPNDTGETCIWTAAREATLVSCLLKAKRDGNQAESGFKAIVWTIASATIKASNTGIKSITQCKSPWQWMKGEYRIVFTLRQQSGFGWNEVKQLVVASKYVWDKYIKTHPKASPFRKKVFPLYSDVTTLVDAVIATRGGAIHLNSGLGTKPSAYIHSPAYAASVMLPAPQNTAPAVPPATPPTVPSTITSTPATSIYNSCHNTSSSSIVQPVDKEEEEEEEERDNTLKGWPQQDPSNPNKHSRKSGSEALYSLASAMDTLAASIAPPQSTLLMTLEQCTKAIQIAEEEEEGYSDHEYANISQVLSKGNNSVTYLAFKWPGARSAWLRVELHRQQLEE</sequence>
<evidence type="ECO:0000313" key="3">
    <source>
        <dbReference type="EMBL" id="KIJ31116.1"/>
    </source>
</evidence>
<dbReference type="Pfam" id="PF12776">
    <property type="entry name" value="Myb_DNA-bind_3"/>
    <property type="match status" value="1"/>
</dbReference>
<dbReference type="Proteomes" id="UP000054279">
    <property type="component" value="Unassembled WGS sequence"/>
</dbReference>
<evidence type="ECO:0000313" key="4">
    <source>
        <dbReference type="Proteomes" id="UP000054279"/>
    </source>
</evidence>
<feature type="compositionally biased region" description="Acidic residues" evidence="1">
    <location>
        <begin position="218"/>
        <end position="227"/>
    </location>
</feature>
<feature type="domain" description="Myb/SANT-like" evidence="2">
    <location>
        <begin position="16"/>
        <end position="109"/>
    </location>
</feature>
<reference evidence="3 4" key="1">
    <citation type="submission" date="2014-06" db="EMBL/GenBank/DDBJ databases">
        <title>Evolutionary Origins and Diversification of the Mycorrhizal Mutualists.</title>
        <authorList>
            <consortium name="DOE Joint Genome Institute"/>
            <consortium name="Mycorrhizal Genomics Consortium"/>
            <person name="Kohler A."/>
            <person name="Kuo A."/>
            <person name="Nagy L.G."/>
            <person name="Floudas D."/>
            <person name="Copeland A."/>
            <person name="Barry K.W."/>
            <person name="Cichocki N."/>
            <person name="Veneault-Fourrey C."/>
            <person name="LaButti K."/>
            <person name="Lindquist E.A."/>
            <person name="Lipzen A."/>
            <person name="Lundell T."/>
            <person name="Morin E."/>
            <person name="Murat C."/>
            <person name="Riley R."/>
            <person name="Ohm R."/>
            <person name="Sun H."/>
            <person name="Tunlid A."/>
            <person name="Henrissat B."/>
            <person name="Grigoriev I.V."/>
            <person name="Hibbett D.S."/>
            <person name="Martin F."/>
        </authorList>
    </citation>
    <scope>NUCLEOTIDE SEQUENCE [LARGE SCALE GENOMIC DNA]</scope>
    <source>
        <strain evidence="3 4">SS14</strain>
    </source>
</reference>
<dbReference type="HOGENOM" id="CLU_063793_1_0_1"/>
<dbReference type="PANTHER" id="PTHR46929">
    <property type="entry name" value="EXPRESSED PROTEIN"/>
    <property type="match status" value="1"/>
</dbReference>
<feature type="compositionally biased region" description="Pro residues" evidence="1">
    <location>
        <begin position="179"/>
        <end position="188"/>
    </location>
</feature>
<gene>
    <name evidence="3" type="ORF">M422DRAFT_53500</name>
</gene>
<protein>
    <recommendedName>
        <fullName evidence="2">Myb/SANT-like domain-containing protein</fullName>
    </recommendedName>
</protein>
<keyword evidence="4" id="KW-1185">Reference proteome</keyword>
<proteinExistence type="predicted"/>
<evidence type="ECO:0000256" key="1">
    <source>
        <dbReference type="SAM" id="MobiDB-lite"/>
    </source>
</evidence>
<feature type="region of interest" description="Disordered" evidence="1">
    <location>
        <begin position="176"/>
        <end position="250"/>
    </location>
</feature>
<organism evidence="3 4">
    <name type="scientific">Sphaerobolus stellatus (strain SS14)</name>
    <dbReference type="NCBI Taxonomy" id="990650"/>
    <lineage>
        <taxon>Eukaryota</taxon>
        <taxon>Fungi</taxon>
        <taxon>Dikarya</taxon>
        <taxon>Basidiomycota</taxon>
        <taxon>Agaricomycotina</taxon>
        <taxon>Agaricomycetes</taxon>
        <taxon>Phallomycetidae</taxon>
        <taxon>Geastrales</taxon>
        <taxon>Sphaerobolaceae</taxon>
        <taxon>Sphaerobolus</taxon>
    </lineage>
</organism>
<dbReference type="InterPro" id="IPR024752">
    <property type="entry name" value="Myb/SANT-like_dom"/>
</dbReference>
<dbReference type="OrthoDB" id="76215at2759"/>